<reference evidence="1" key="1">
    <citation type="journal article" date="2014" name="Front. Microbiol.">
        <title>High frequency of phylogenetically diverse reductive dehalogenase-homologous genes in deep subseafloor sedimentary metagenomes.</title>
        <authorList>
            <person name="Kawai M."/>
            <person name="Futagami T."/>
            <person name="Toyoda A."/>
            <person name="Takaki Y."/>
            <person name="Nishi S."/>
            <person name="Hori S."/>
            <person name="Arai W."/>
            <person name="Tsubouchi T."/>
            <person name="Morono Y."/>
            <person name="Uchiyama I."/>
            <person name="Ito T."/>
            <person name="Fujiyama A."/>
            <person name="Inagaki F."/>
            <person name="Takami H."/>
        </authorList>
    </citation>
    <scope>NUCLEOTIDE SEQUENCE</scope>
    <source>
        <strain evidence="1">Expedition CK06-06</strain>
    </source>
</reference>
<name>X1NGY6_9ZZZZ</name>
<proteinExistence type="predicted"/>
<evidence type="ECO:0000313" key="1">
    <source>
        <dbReference type="EMBL" id="GAI42878.1"/>
    </source>
</evidence>
<sequence>MSKRVFTEEAKILAASSIFATKTAAGHFARGWRRRGRWAELQGPRGSVRVEPVGKYWGVFDYDPEPGVPSMTIEEGIELGKRLYG</sequence>
<accession>X1NGY6</accession>
<protein>
    <submittedName>
        <fullName evidence="1">Uncharacterized protein</fullName>
    </submittedName>
</protein>
<dbReference type="EMBL" id="BARV01031903">
    <property type="protein sequence ID" value="GAI42878.1"/>
    <property type="molecule type" value="Genomic_DNA"/>
</dbReference>
<dbReference type="AlphaFoldDB" id="X1NGY6"/>
<gene>
    <name evidence="1" type="ORF">S06H3_50390</name>
</gene>
<comment type="caution">
    <text evidence="1">The sequence shown here is derived from an EMBL/GenBank/DDBJ whole genome shotgun (WGS) entry which is preliminary data.</text>
</comment>
<organism evidence="1">
    <name type="scientific">marine sediment metagenome</name>
    <dbReference type="NCBI Taxonomy" id="412755"/>
    <lineage>
        <taxon>unclassified sequences</taxon>
        <taxon>metagenomes</taxon>
        <taxon>ecological metagenomes</taxon>
    </lineage>
</organism>